<evidence type="ECO:0000313" key="5">
    <source>
        <dbReference type="Proteomes" id="UP000739538"/>
    </source>
</evidence>
<dbReference type="PROSITE" id="PS50045">
    <property type="entry name" value="SIGMA54_INTERACT_4"/>
    <property type="match status" value="1"/>
</dbReference>
<organism evidence="4 5">
    <name type="scientific">Eiseniibacteriota bacterium</name>
    <dbReference type="NCBI Taxonomy" id="2212470"/>
    <lineage>
        <taxon>Bacteria</taxon>
        <taxon>Candidatus Eiseniibacteriota</taxon>
    </lineage>
</organism>
<reference evidence="4" key="2">
    <citation type="journal article" date="2021" name="Microbiome">
        <title>Successional dynamics and alternative stable states in a saline activated sludge microbial community over 9 years.</title>
        <authorList>
            <person name="Wang Y."/>
            <person name="Ye J."/>
            <person name="Ju F."/>
            <person name="Liu L."/>
            <person name="Boyd J.A."/>
            <person name="Deng Y."/>
            <person name="Parks D.H."/>
            <person name="Jiang X."/>
            <person name="Yin X."/>
            <person name="Woodcroft B.J."/>
            <person name="Tyson G.W."/>
            <person name="Hugenholtz P."/>
            <person name="Polz M.F."/>
            <person name="Zhang T."/>
        </authorList>
    </citation>
    <scope>NUCLEOTIDE SEQUENCE</scope>
    <source>
        <strain evidence="4">HKST-UBA02</strain>
    </source>
</reference>
<feature type="domain" description="Sigma-54 factor interaction" evidence="3">
    <location>
        <begin position="125"/>
        <end position="357"/>
    </location>
</feature>
<dbReference type="Gene3D" id="1.10.8.60">
    <property type="match status" value="1"/>
</dbReference>
<dbReference type="AlphaFoldDB" id="A0A956NBF2"/>
<evidence type="ECO:0000256" key="2">
    <source>
        <dbReference type="ARBA" id="ARBA00022840"/>
    </source>
</evidence>
<protein>
    <submittedName>
        <fullName evidence="4">Sigma-54-dependent Fis family transcriptional regulator</fullName>
    </submittedName>
</protein>
<keyword evidence="1" id="KW-0547">Nucleotide-binding</keyword>
<name>A0A956NBF2_UNCEI</name>
<dbReference type="SUPFAM" id="SSF52540">
    <property type="entry name" value="P-loop containing nucleoside triphosphate hydrolases"/>
    <property type="match status" value="1"/>
</dbReference>
<dbReference type="InterPro" id="IPR027417">
    <property type="entry name" value="P-loop_NTPase"/>
</dbReference>
<gene>
    <name evidence="4" type="ORF">KDA27_03530</name>
</gene>
<accession>A0A956NBF2</accession>
<dbReference type="GO" id="GO:0006355">
    <property type="term" value="P:regulation of DNA-templated transcription"/>
    <property type="evidence" value="ECO:0007669"/>
    <property type="project" value="InterPro"/>
</dbReference>
<dbReference type="Gene3D" id="3.40.50.300">
    <property type="entry name" value="P-loop containing nucleotide triphosphate hydrolases"/>
    <property type="match status" value="1"/>
</dbReference>
<comment type="caution">
    <text evidence="4">The sequence shown here is derived from an EMBL/GenBank/DDBJ whole genome shotgun (WGS) entry which is preliminary data.</text>
</comment>
<dbReference type="PANTHER" id="PTHR32071:SF122">
    <property type="entry name" value="SIGMA FACTOR"/>
    <property type="match status" value="1"/>
</dbReference>
<sequence>MAQRILIAWEDELARHELARQLEAREYTVLGLHPRAEWLGDLLRSSVDVLVVAPGPDHERIAQLLERMDEPRTTVVARSPSDPTEESARPSLLEEIERALTERRLRLEIEALRHLVSDRVWNGVLAGRSPAVTRLRGELEALESSSCPVLLVGPSGSGRRYVAQALHLLGPRAGGPFHEIDCEIQPHERSAALLFGRLDAPGKRRPGWVERTHGGSLALLGVGRLSFSTQVLLADYLRTGKVAPIGMPGSETSPSSDSNLSVRADVRVLATMMRDPEVEIAQGWLAPALFHAMRGILVRVPSLRERIEDLPELVEVLLRHLGADGVLLTEDAWEWLRDRTWRGNLAELELVLGRALLRRRVRNQIDRPDLETPRK</sequence>
<reference evidence="4" key="1">
    <citation type="submission" date="2020-04" db="EMBL/GenBank/DDBJ databases">
        <authorList>
            <person name="Zhang T."/>
        </authorList>
    </citation>
    <scope>NUCLEOTIDE SEQUENCE</scope>
    <source>
        <strain evidence="4">HKST-UBA02</strain>
    </source>
</reference>
<dbReference type="Proteomes" id="UP000739538">
    <property type="component" value="Unassembled WGS sequence"/>
</dbReference>
<evidence type="ECO:0000259" key="3">
    <source>
        <dbReference type="PROSITE" id="PS50045"/>
    </source>
</evidence>
<dbReference type="PANTHER" id="PTHR32071">
    <property type="entry name" value="TRANSCRIPTIONAL REGULATORY PROTEIN"/>
    <property type="match status" value="1"/>
</dbReference>
<dbReference type="Pfam" id="PF00158">
    <property type="entry name" value="Sigma54_activat"/>
    <property type="match status" value="1"/>
</dbReference>
<dbReference type="InterPro" id="IPR002078">
    <property type="entry name" value="Sigma_54_int"/>
</dbReference>
<keyword evidence="2" id="KW-0067">ATP-binding</keyword>
<evidence type="ECO:0000256" key="1">
    <source>
        <dbReference type="ARBA" id="ARBA00022741"/>
    </source>
</evidence>
<dbReference type="EMBL" id="JAGQHS010000010">
    <property type="protein sequence ID" value="MCA9754848.1"/>
    <property type="molecule type" value="Genomic_DNA"/>
</dbReference>
<proteinExistence type="predicted"/>
<evidence type="ECO:0000313" key="4">
    <source>
        <dbReference type="EMBL" id="MCA9754848.1"/>
    </source>
</evidence>
<dbReference type="GO" id="GO:0005524">
    <property type="term" value="F:ATP binding"/>
    <property type="evidence" value="ECO:0007669"/>
    <property type="project" value="UniProtKB-KW"/>
</dbReference>